<accession>A0A427XYZ7</accession>
<evidence type="ECO:0000256" key="1">
    <source>
        <dbReference type="SAM" id="MobiDB-lite"/>
    </source>
</evidence>
<name>A0A427XYZ7_9TREE</name>
<organism evidence="2 3">
    <name type="scientific">Apiotrichum porosum</name>
    <dbReference type="NCBI Taxonomy" id="105984"/>
    <lineage>
        <taxon>Eukaryota</taxon>
        <taxon>Fungi</taxon>
        <taxon>Dikarya</taxon>
        <taxon>Basidiomycota</taxon>
        <taxon>Agaricomycotina</taxon>
        <taxon>Tremellomycetes</taxon>
        <taxon>Trichosporonales</taxon>
        <taxon>Trichosporonaceae</taxon>
        <taxon>Apiotrichum</taxon>
    </lineage>
</organism>
<evidence type="ECO:0000313" key="2">
    <source>
        <dbReference type="EMBL" id="RSH84108.1"/>
    </source>
</evidence>
<dbReference type="EMBL" id="RSCE01000003">
    <property type="protein sequence ID" value="RSH84108.1"/>
    <property type="molecule type" value="Genomic_DNA"/>
</dbReference>
<feature type="region of interest" description="Disordered" evidence="1">
    <location>
        <begin position="465"/>
        <end position="497"/>
    </location>
</feature>
<evidence type="ECO:0000313" key="3">
    <source>
        <dbReference type="Proteomes" id="UP000279236"/>
    </source>
</evidence>
<dbReference type="AlphaFoldDB" id="A0A427XYZ7"/>
<protein>
    <submittedName>
        <fullName evidence="2">Uncharacterized protein</fullName>
    </submittedName>
</protein>
<keyword evidence="3" id="KW-1185">Reference proteome</keyword>
<gene>
    <name evidence="2" type="ORF">EHS24_005606</name>
</gene>
<dbReference type="RefSeq" id="XP_028477556.1">
    <property type="nucleotide sequence ID" value="XM_028621104.1"/>
</dbReference>
<sequence length="793" mass="87684">MAADPSAVDSDVVMGEPDTTTIHPLQALPVDRADTVNEQLGERRRKMKRKCKSAFEDDPLVGPLPPSVWKLVFAAYYQDIKTEWLDTRIITGALVPLLLTRSLLPCAVEALYHSPCVPYERVTAFCRAISTLEDKRTLSRNTLPPDPYELTALGRTRAPLVRDLTLEASEYHSAIHIPTHQDGPIWGLAAKCAPPPPSVHEDVRQVLAQLDLDQLTLSVLIDGGASALRFLSALSTVRTKVMRLHLAFEQGDEQLRPAVASTPFLVQAAVFEDRVASAREKRLAFTDWLKSYLAARTGKVDFSSHPPLLPARTEAESQAKPKRLGLLSGTPTPPDPFAHRSNEQSAYSSILSFWLAELNRAAHAAYDISSKLQQQLRSEPNPLPPSEEQYLWRCHQPLVQDLVHLPRPIPTHYGLTTSVAVRKDIAVTWGRPGDRESETRPQVLDKISRLNRLAARQIQGFVDWPPIHFGSPEPSTPPPPQAASTTSDDGTDASFEPAPAHRDIRITLAEASDGEQLIAALPPIVAQGFTSAAHMDDSKRVTPVYWIENLVPILPRSYDAPQPILGLDDTTTLVAIFGRRFAETLQGWPFESLSIVAADQAAAMALRGIWRFVEVPCIRVRVPHDMHPLDVLSPKVDPGTEEMLVPLLNARTRVFELDVFDYDGDERWFDHDIPGEVSRVVAGDWRLGVPGKDIHSTTSPLAANQKSPAPSTLYTDLYEDDDGALSDSAFSFNSDDSYVDVDDDEMAASGGEGEGYDAEAAREQARRVEERKRKRAEEELVQEIVEETGVILL</sequence>
<proteinExistence type="predicted"/>
<feature type="region of interest" description="Disordered" evidence="1">
    <location>
        <begin position="741"/>
        <end position="763"/>
    </location>
</feature>
<comment type="caution">
    <text evidence="2">The sequence shown here is derived from an EMBL/GenBank/DDBJ whole genome shotgun (WGS) entry which is preliminary data.</text>
</comment>
<dbReference type="Proteomes" id="UP000279236">
    <property type="component" value="Unassembled WGS sequence"/>
</dbReference>
<reference evidence="2 3" key="1">
    <citation type="submission" date="2018-11" db="EMBL/GenBank/DDBJ databases">
        <title>Genome sequence of Apiotrichum porosum DSM 27194.</title>
        <authorList>
            <person name="Aliyu H."/>
            <person name="Gorte O."/>
            <person name="Ochsenreither K."/>
        </authorList>
    </citation>
    <scope>NUCLEOTIDE SEQUENCE [LARGE SCALE GENOMIC DNA]</scope>
    <source>
        <strain evidence="2 3">DSM 27194</strain>
    </source>
</reference>
<dbReference type="GeneID" id="39590149"/>
<feature type="region of interest" description="Disordered" evidence="1">
    <location>
        <begin position="304"/>
        <end position="341"/>
    </location>
</feature>